<name>M1DDR2_SOLTU</name>
<proteinExistence type="predicted"/>
<keyword evidence="2" id="KW-1185">Reference proteome</keyword>
<organism evidence="1 2">
    <name type="scientific">Solanum tuberosum</name>
    <name type="common">Potato</name>
    <dbReference type="NCBI Taxonomy" id="4113"/>
    <lineage>
        <taxon>Eukaryota</taxon>
        <taxon>Viridiplantae</taxon>
        <taxon>Streptophyta</taxon>
        <taxon>Embryophyta</taxon>
        <taxon>Tracheophyta</taxon>
        <taxon>Spermatophyta</taxon>
        <taxon>Magnoliopsida</taxon>
        <taxon>eudicotyledons</taxon>
        <taxon>Gunneridae</taxon>
        <taxon>Pentapetalae</taxon>
        <taxon>asterids</taxon>
        <taxon>lamiids</taxon>
        <taxon>Solanales</taxon>
        <taxon>Solanaceae</taxon>
        <taxon>Solanoideae</taxon>
        <taxon>Solaneae</taxon>
        <taxon>Solanum</taxon>
    </lineage>
</organism>
<dbReference type="HOGENOM" id="CLU_2053847_0_0_1"/>
<evidence type="ECO:0000313" key="2">
    <source>
        <dbReference type="Proteomes" id="UP000011115"/>
    </source>
</evidence>
<dbReference type="Gramene" id="PGSC0003DMT400087387">
    <property type="protein sequence ID" value="PGSC0003DMT400087387"/>
    <property type="gene ID" value="PGSC0003DMG400036958"/>
</dbReference>
<sequence length="120" mass="14081">MPYTDPWPCSESDLISQFRLRIVDEKLFCGKRALILLSREKERLRKKHLTLCYDMVNFEFGLATLRARVRAIVGMENFPYPMARKSEEESHDLHLACCDETVQIEFGIEMLKANTGLRWI</sequence>
<protein>
    <submittedName>
        <fullName evidence="1">Uncharacterized protein</fullName>
    </submittedName>
</protein>
<dbReference type="EnsemblPlants" id="PGSC0003DMT400087387">
    <property type="protein sequence ID" value="PGSC0003DMT400087387"/>
    <property type="gene ID" value="PGSC0003DMG400036958"/>
</dbReference>
<dbReference type="InParanoid" id="M1DDR2"/>
<evidence type="ECO:0000313" key="1">
    <source>
        <dbReference type="EnsemblPlants" id="PGSC0003DMT400087387"/>
    </source>
</evidence>
<reference evidence="1" key="2">
    <citation type="submission" date="2015-06" db="UniProtKB">
        <authorList>
            <consortium name="EnsemblPlants"/>
        </authorList>
    </citation>
    <scope>IDENTIFICATION</scope>
    <source>
        <strain evidence="1">DM1-3 516 R44</strain>
    </source>
</reference>
<dbReference type="PaxDb" id="4113-PGSC0003DMT400087387"/>
<dbReference type="AlphaFoldDB" id="M1DDR2"/>
<dbReference type="Proteomes" id="UP000011115">
    <property type="component" value="Unassembled WGS sequence"/>
</dbReference>
<accession>M1DDR2</accession>
<reference evidence="2" key="1">
    <citation type="journal article" date="2011" name="Nature">
        <title>Genome sequence and analysis of the tuber crop potato.</title>
        <authorList>
            <consortium name="The Potato Genome Sequencing Consortium"/>
        </authorList>
    </citation>
    <scope>NUCLEOTIDE SEQUENCE [LARGE SCALE GENOMIC DNA]</scope>
    <source>
        <strain evidence="2">cv. DM1-3 516 R44</strain>
    </source>
</reference>